<dbReference type="InterPro" id="IPR051930">
    <property type="entry name" value="FNR_type-1"/>
</dbReference>
<evidence type="ECO:0000313" key="13">
    <source>
        <dbReference type="Proteomes" id="UP000617145"/>
    </source>
</evidence>
<evidence type="ECO:0000313" key="12">
    <source>
        <dbReference type="EMBL" id="GGG75941.1"/>
    </source>
</evidence>
<dbReference type="Gene3D" id="3.40.50.80">
    <property type="entry name" value="Nucleotide-binding domain of ferredoxin-NADP reductase (FNR) module"/>
    <property type="match status" value="1"/>
</dbReference>
<evidence type="ECO:0000256" key="6">
    <source>
        <dbReference type="ARBA" id="ARBA00022827"/>
    </source>
</evidence>
<reference evidence="12" key="2">
    <citation type="submission" date="2020-09" db="EMBL/GenBank/DDBJ databases">
        <authorList>
            <person name="Sun Q."/>
            <person name="Zhou Y."/>
        </authorList>
    </citation>
    <scope>NUCLEOTIDE SEQUENCE</scope>
    <source>
        <strain evidence="12">CGMCC 1.15762</strain>
    </source>
</reference>
<evidence type="ECO:0000256" key="3">
    <source>
        <dbReference type="ARBA" id="ARBA00013223"/>
    </source>
</evidence>
<dbReference type="GO" id="GO:0034599">
    <property type="term" value="P:cellular response to oxidative stress"/>
    <property type="evidence" value="ECO:0007669"/>
    <property type="project" value="TreeGrafter"/>
</dbReference>
<evidence type="ECO:0000256" key="2">
    <source>
        <dbReference type="ARBA" id="ARBA00008312"/>
    </source>
</evidence>
<sequence length="287" mass="32358">MTEMTAVTDTQSTPADAPKKPVLPDAQTVTEVKHWTDRLFSFRVTRPASLRFRSGEFVMIGLMGDPHPETGKLKPLLRAYSIASPSWDEEMEFYSIKVQDGPLTSKLQHIKVGDQIIMRPKPVGTLVHDALLPGKRIWFFATGTGFAPFASLLREPQTYEDYDEVIITHTCREAGELKYGADLIESLKTDELLNEVIGEGFWKKIKYYPTTTREESPKMGRITDLMRSGEAFADLGVTPLNPETDRAMICGNLAFNLELKEMFEEYGLEEGANSDPKHYVVEKAFLD</sequence>
<dbReference type="RefSeq" id="WP_188790633.1">
    <property type="nucleotide sequence ID" value="NZ_BMJV01000005.1"/>
</dbReference>
<comment type="caution">
    <text evidence="12">The sequence shown here is derived from an EMBL/GenBank/DDBJ whole genome shotgun (WGS) entry which is preliminary data.</text>
</comment>
<gene>
    <name evidence="12" type="ORF">GCM10011415_25730</name>
</gene>
<dbReference type="PANTHER" id="PTHR47878">
    <property type="entry name" value="OXIDOREDUCTASE FAD/NAD(P)-BINDING DOMAIN PROTEIN"/>
    <property type="match status" value="1"/>
</dbReference>
<comment type="similarity">
    <text evidence="2">Belongs to the ferredoxin--NADP reductase type 1 family.</text>
</comment>
<comment type="cofactor">
    <cofactor evidence="1">
        <name>FAD</name>
        <dbReference type="ChEBI" id="CHEBI:57692"/>
    </cofactor>
</comment>
<keyword evidence="4" id="KW-0285">Flavoprotein</keyword>
<dbReference type="GO" id="GO:0042167">
    <property type="term" value="P:heme catabolic process"/>
    <property type="evidence" value="ECO:0007669"/>
    <property type="project" value="TreeGrafter"/>
</dbReference>
<accession>A0A8J2ZL07</accession>
<dbReference type="Proteomes" id="UP000617145">
    <property type="component" value="Unassembled WGS sequence"/>
</dbReference>
<keyword evidence="6" id="KW-0274">FAD</keyword>
<dbReference type="InterPro" id="IPR039261">
    <property type="entry name" value="FNR_nucleotide-bd"/>
</dbReference>
<evidence type="ECO:0000256" key="10">
    <source>
        <dbReference type="SAM" id="MobiDB-lite"/>
    </source>
</evidence>
<dbReference type="GO" id="GO:0004324">
    <property type="term" value="F:ferredoxin-NADP+ reductase activity"/>
    <property type="evidence" value="ECO:0007669"/>
    <property type="project" value="UniProtKB-EC"/>
</dbReference>
<evidence type="ECO:0000256" key="9">
    <source>
        <dbReference type="ARBA" id="ARBA00047776"/>
    </source>
</evidence>
<evidence type="ECO:0000256" key="4">
    <source>
        <dbReference type="ARBA" id="ARBA00022630"/>
    </source>
</evidence>
<dbReference type="Pfam" id="PF00175">
    <property type="entry name" value="NAD_binding_1"/>
    <property type="match status" value="1"/>
</dbReference>
<dbReference type="SUPFAM" id="SSF63380">
    <property type="entry name" value="Riboflavin synthase domain-like"/>
    <property type="match status" value="1"/>
</dbReference>
<keyword evidence="8" id="KW-0560">Oxidoreductase</keyword>
<dbReference type="InterPro" id="IPR017938">
    <property type="entry name" value="Riboflavin_synthase-like_b-brl"/>
</dbReference>
<evidence type="ECO:0000259" key="11">
    <source>
        <dbReference type="PROSITE" id="PS51384"/>
    </source>
</evidence>
<name>A0A8J2ZL07_9RHOB</name>
<dbReference type="PANTHER" id="PTHR47878:SF1">
    <property type="entry name" value="FLAVODOXIN_FERREDOXIN--NADP REDUCTASE"/>
    <property type="match status" value="1"/>
</dbReference>
<dbReference type="AlphaFoldDB" id="A0A8J2ZL07"/>
<dbReference type="EMBL" id="BMJV01000005">
    <property type="protein sequence ID" value="GGG75941.1"/>
    <property type="molecule type" value="Genomic_DNA"/>
</dbReference>
<comment type="catalytic activity">
    <reaction evidence="9">
        <text>2 reduced [2Fe-2S]-[ferredoxin] + NADP(+) + H(+) = 2 oxidized [2Fe-2S]-[ferredoxin] + NADPH</text>
        <dbReference type="Rhea" id="RHEA:20125"/>
        <dbReference type="Rhea" id="RHEA-COMP:10000"/>
        <dbReference type="Rhea" id="RHEA-COMP:10001"/>
        <dbReference type="ChEBI" id="CHEBI:15378"/>
        <dbReference type="ChEBI" id="CHEBI:33737"/>
        <dbReference type="ChEBI" id="CHEBI:33738"/>
        <dbReference type="ChEBI" id="CHEBI:57783"/>
        <dbReference type="ChEBI" id="CHEBI:58349"/>
        <dbReference type="EC" id="1.18.1.2"/>
    </reaction>
</comment>
<organism evidence="12 13">
    <name type="scientific">Salipiger pallidus</name>
    <dbReference type="NCBI Taxonomy" id="1775170"/>
    <lineage>
        <taxon>Bacteria</taxon>
        <taxon>Pseudomonadati</taxon>
        <taxon>Pseudomonadota</taxon>
        <taxon>Alphaproteobacteria</taxon>
        <taxon>Rhodobacterales</taxon>
        <taxon>Roseobacteraceae</taxon>
        <taxon>Salipiger</taxon>
    </lineage>
</organism>
<feature type="compositionally biased region" description="Polar residues" evidence="10">
    <location>
        <begin position="1"/>
        <end position="14"/>
    </location>
</feature>
<dbReference type="SUPFAM" id="SSF52343">
    <property type="entry name" value="Ferredoxin reductase-like, C-terminal NADP-linked domain"/>
    <property type="match status" value="1"/>
</dbReference>
<feature type="region of interest" description="Disordered" evidence="10">
    <location>
        <begin position="1"/>
        <end position="22"/>
    </location>
</feature>
<protein>
    <recommendedName>
        <fullName evidence="3">ferredoxin--NADP(+) reductase</fullName>
        <ecNumber evidence="3">1.18.1.2</ecNumber>
    </recommendedName>
</protein>
<dbReference type="Gene3D" id="2.40.30.10">
    <property type="entry name" value="Translation factors"/>
    <property type="match status" value="1"/>
</dbReference>
<reference evidence="12" key="1">
    <citation type="journal article" date="2014" name="Int. J. Syst. Evol. Microbiol.">
        <title>Complete genome sequence of Corynebacterium casei LMG S-19264T (=DSM 44701T), isolated from a smear-ripened cheese.</title>
        <authorList>
            <consortium name="US DOE Joint Genome Institute (JGI-PGF)"/>
            <person name="Walter F."/>
            <person name="Albersmeier A."/>
            <person name="Kalinowski J."/>
            <person name="Ruckert C."/>
        </authorList>
    </citation>
    <scope>NUCLEOTIDE SEQUENCE</scope>
    <source>
        <strain evidence="12">CGMCC 1.15762</strain>
    </source>
</reference>
<dbReference type="InterPro" id="IPR017927">
    <property type="entry name" value="FAD-bd_FR_type"/>
</dbReference>
<evidence type="ECO:0000256" key="7">
    <source>
        <dbReference type="ARBA" id="ARBA00022857"/>
    </source>
</evidence>
<keyword evidence="7" id="KW-0521">NADP</keyword>
<dbReference type="InterPro" id="IPR001433">
    <property type="entry name" value="OxRdtase_FAD/NAD-bd"/>
</dbReference>
<evidence type="ECO:0000256" key="1">
    <source>
        <dbReference type="ARBA" id="ARBA00001974"/>
    </source>
</evidence>
<keyword evidence="13" id="KW-1185">Reference proteome</keyword>
<dbReference type="InterPro" id="IPR033892">
    <property type="entry name" value="FNR_bac"/>
</dbReference>
<keyword evidence="5" id="KW-0547">Nucleotide-binding</keyword>
<dbReference type="PROSITE" id="PS51384">
    <property type="entry name" value="FAD_FR"/>
    <property type="match status" value="1"/>
</dbReference>
<dbReference type="CDD" id="cd06195">
    <property type="entry name" value="FNR1"/>
    <property type="match status" value="1"/>
</dbReference>
<feature type="domain" description="FAD-binding FR-type" evidence="11">
    <location>
        <begin position="22"/>
        <end position="129"/>
    </location>
</feature>
<evidence type="ECO:0000256" key="8">
    <source>
        <dbReference type="ARBA" id="ARBA00023002"/>
    </source>
</evidence>
<dbReference type="EC" id="1.18.1.2" evidence="3"/>
<proteinExistence type="inferred from homology"/>
<evidence type="ECO:0000256" key="5">
    <source>
        <dbReference type="ARBA" id="ARBA00022741"/>
    </source>
</evidence>